<comment type="caution">
    <text evidence="2">The sequence shown here is derived from an EMBL/GenBank/DDBJ whole genome shotgun (WGS) entry which is preliminary data.</text>
</comment>
<evidence type="ECO:0000256" key="1">
    <source>
        <dbReference type="SAM" id="MobiDB-lite"/>
    </source>
</evidence>
<proteinExistence type="predicted"/>
<sequence length="302" mass="35062">MAGTATAEKGWATKRRTAAAEWLRATQGLLREEDTIAESSRKDCMRELRRCLMDCGDHLTLQEKVLGKFTRAYDELKEHSEEDDKKFSEYISCTHDTIWQLSERTSALKRALMDLSEESESQQTSTGMSVRNSSQPLSSLSVRRDIDANATETELWDRYWSPESTGTEEYTGPQKTEHQQINEKVIEDFKKTVRHREDGAQGSKEAYEKYREAKRIFGDLNMSLREYISNDEGLNNALSEEDRTKNLCPKNDMIVDYPFEYVQISDDDETYHPEEMLHMRTRLNAQAALRSSHDLIEKFWTL</sequence>
<dbReference type="EMBL" id="WIXE01005537">
    <property type="protein sequence ID" value="KAK5982115.1"/>
    <property type="molecule type" value="Genomic_DNA"/>
</dbReference>
<protein>
    <submittedName>
        <fullName evidence="2">Uncharacterized protein</fullName>
    </submittedName>
</protein>
<reference evidence="2 3" key="1">
    <citation type="submission" date="2019-10" db="EMBL/GenBank/DDBJ databases">
        <title>Assembly and Annotation for the nematode Trichostrongylus colubriformis.</title>
        <authorList>
            <person name="Martin J."/>
        </authorList>
    </citation>
    <scope>NUCLEOTIDE SEQUENCE [LARGE SCALE GENOMIC DNA]</scope>
    <source>
        <strain evidence="2">G859</strain>
        <tissue evidence="2">Whole worm</tissue>
    </source>
</reference>
<feature type="compositionally biased region" description="Polar residues" evidence="1">
    <location>
        <begin position="127"/>
        <end position="140"/>
    </location>
</feature>
<dbReference type="AlphaFoldDB" id="A0AAN8FV39"/>
<evidence type="ECO:0000313" key="2">
    <source>
        <dbReference type="EMBL" id="KAK5982115.1"/>
    </source>
</evidence>
<name>A0AAN8FV39_TRICO</name>
<keyword evidence="3" id="KW-1185">Reference proteome</keyword>
<feature type="region of interest" description="Disordered" evidence="1">
    <location>
        <begin position="114"/>
        <end position="140"/>
    </location>
</feature>
<organism evidence="2 3">
    <name type="scientific">Trichostrongylus colubriformis</name>
    <name type="common">Black scour worm</name>
    <dbReference type="NCBI Taxonomy" id="6319"/>
    <lineage>
        <taxon>Eukaryota</taxon>
        <taxon>Metazoa</taxon>
        <taxon>Ecdysozoa</taxon>
        <taxon>Nematoda</taxon>
        <taxon>Chromadorea</taxon>
        <taxon>Rhabditida</taxon>
        <taxon>Rhabditina</taxon>
        <taxon>Rhabditomorpha</taxon>
        <taxon>Strongyloidea</taxon>
        <taxon>Trichostrongylidae</taxon>
        <taxon>Trichostrongylus</taxon>
    </lineage>
</organism>
<gene>
    <name evidence="2" type="ORF">GCK32_016166</name>
</gene>
<dbReference type="Proteomes" id="UP001331761">
    <property type="component" value="Unassembled WGS sequence"/>
</dbReference>
<evidence type="ECO:0000313" key="3">
    <source>
        <dbReference type="Proteomes" id="UP001331761"/>
    </source>
</evidence>
<accession>A0AAN8FV39</accession>